<feature type="transmembrane region" description="Helical" evidence="3">
    <location>
        <begin position="324"/>
        <end position="343"/>
    </location>
</feature>
<name>A0A8H8TW39_9HELO</name>
<feature type="transmembrane region" description="Helical" evidence="3">
    <location>
        <begin position="258"/>
        <end position="275"/>
    </location>
</feature>
<feature type="transmembrane region" description="Helical" evidence="3">
    <location>
        <begin position="125"/>
        <end position="144"/>
    </location>
</feature>
<dbReference type="Proteomes" id="UP000431533">
    <property type="component" value="Unassembled WGS sequence"/>
</dbReference>
<dbReference type="RefSeq" id="XP_031002800.1">
    <property type="nucleotide sequence ID" value="XM_031152649.1"/>
</dbReference>
<comment type="subcellular location">
    <subcellularLocation>
        <location evidence="1">Membrane</location>
        <topology evidence="1">Multi-pass membrane protein</topology>
    </subcellularLocation>
</comment>
<keyword evidence="3" id="KW-1133">Transmembrane helix</keyword>
<feature type="transmembrane region" description="Helical" evidence="3">
    <location>
        <begin position="92"/>
        <end position="113"/>
    </location>
</feature>
<organism evidence="5 6">
    <name type="scientific">Lachnellula hyalina</name>
    <dbReference type="NCBI Taxonomy" id="1316788"/>
    <lineage>
        <taxon>Eukaryota</taxon>
        <taxon>Fungi</taxon>
        <taxon>Dikarya</taxon>
        <taxon>Ascomycota</taxon>
        <taxon>Pezizomycotina</taxon>
        <taxon>Leotiomycetes</taxon>
        <taxon>Helotiales</taxon>
        <taxon>Lachnaceae</taxon>
        <taxon>Lachnellula</taxon>
    </lineage>
</organism>
<dbReference type="SUPFAM" id="SSF103473">
    <property type="entry name" value="MFS general substrate transporter"/>
    <property type="match status" value="1"/>
</dbReference>
<dbReference type="InterPro" id="IPR036259">
    <property type="entry name" value="MFS_trans_sf"/>
</dbReference>
<dbReference type="GO" id="GO:0016020">
    <property type="term" value="C:membrane"/>
    <property type="evidence" value="ECO:0007669"/>
    <property type="project" value="UniProtKB-SubCell"/>
</dbReference>
<dbReference type="InterPro" id="IPR050327">
    <property type="entry name" value="Proton-linked_MCT"/>
</dbReference>
<proteinExistence type="inferred from homology"/>
<gene>
    <name evidence="5" type="ORF">LHYA1_G007721</name>
</gene>
<dbReference type="EMBL" id="QGMH01000150">
    <property type="protein sequence ID" value="TVY24012.1"/>
    <property type="molecule type" value="Genomic_DNA"/>
</dbReference>
<comment type="similarity">
    <text evidence="2">Belongs to the major facilitator superfamily. Monocarboxylate porter (TC 2.A.1.13) family.</text>
</comment>
<evidence type="ECO:0000313" key="6">
    <source>
        <dbReference type="Proteomes" id="UP000431533"/>
    </source>
</evidence>
<feature type="transmembrane region" description="Helical" evidence="3">
    <location>
        <begin position="383"/>
        <end position="408"/>
    </location>
</feature>
<feature type="transmembrane region" description="Helical" evidence="3">
    <location>
        <begin position="150"/>
        <end position="173"/>
    </location>
</feature>
<dbReference type="PROSITE" id="PS50850">
    <property type="entry name" value="MFS"/>
    <property type="match status" value="1"/>
</dbReference>
<keyword evidence="3" id="KW-0472">Membrane</keyword>
<evidence type="ECO:0000256" key="3">
    <source>
        <dbReference type="SAM" id="Phobius"/>
    </source>
</evidence>
<evidence type="ECO:0000313" key="5">
    <source>
        <dbReference type="EMBL" id="TVY24012.1"/>
    </source>
</evidence>
<dbReference type="GO" id="GO:0022857">
    <property type="term" value="F:transmembrane transporter activity"/>
    <property type="evidence" value="ECO:0007669"/>
    <property type="project" value="InterPro"/>
</dbReference>
<feature type="transmembrane region" description="Helical" evidence="3">
    <location>
        <begin position="218"/>
        <end position="238"/>
    </location>
</feature>
<feature type="transmembrane region" description="Helical" evidence="3">
    <location>
        <begin position="287"/>
        <end position="312"/>
    </location>
</feature>
<evidence type="ECO:0000256" key="1">
    <source>
        <dbReference type="ARBA" id="ARBA00004141"/>
    </source>
</evidence>
<keyword evidence="6" id="KW-1185">Reference proteome</keyword>
<dbReference type="InterPro" id="IPR011701">
    <property type="entry name" value="MFS"/>
</dbReference>
<protein>
    <submittedName>
        <fullName evidence="5">Fujikurins efflux protein</fullName>
    </submittedName>
</protein>
<dbReference type="OrthoDB" id="2213137at2759"/>
<dbReference type="InterPro" id="IPR020846">
    <property type="entry name" value="MFS_dom"/>
</dbReference>
<feature type="domain" description="Major facilitator superfamily (MFS) profile" evidence="4">
    <location>
        <begin position="258"/>
        <end position="454"/>
    </location>
</feature>
<reference evidence="5 6" key="1">
    <citation type="submission" date="2018-05" db="EMBL/GenBank/DDBJ databases">
        <title>Genome sequencing and assembly of the regulated plant pathogen Lachnellula willkommii and related sister species for the development of diagnostic species identification markers.</title>
        <authorList>
            <person name="Giroux E."/>
            <person name="Bilodeau G."/>
        </authorList>
    </citation>
    <scope>NUCLEOTIDE SEQUENCE [LARGE SCALE GENOMIC DNA]</scope>
    <source>
        <strain evidence="5 6">CBS 185.66</strain>
    </source>
</reference>
<evidence type="ECO:0000259" key="4">
    <source>
        <dbReference type="PROSITE" id="PS50850"/>
    </source>
</evidence>
<feature type="transmembrane region" description="Helical" evidence="3">
    <location>
        <begin position="53"/>
        <end position="72"/>
    </location>
</feature>
<comment type="caution">
    <text evidence="5">The sequence shown here is derived from an EMBL/GenBank/DDBJ whole genome shotgun (WGS) entry which is preliminary data.</text>
</comment>
<dbReference type="AlphaFoldDB" id="A0A8H8TW39"/>
<dbReference type="GeneID" id="41987919"/>
<feature type="transmembrane region" description="Helical" evidence="3">
    <location>
        <begin position="349"/>
        <end position="371"/>
    </location>
</feature>
<keyword evidence="3" id="KW-0812">Transmembrane</keyword>
<dbReference type="Gene3D" id="1.20.1250.20">
    <property type="entry name" value="MFS general substrate transporter like domains"/>
    <property type="match status" value="2"/>
</dbReference>
<sequence length="454" mass="48753">MTSTTTHELHAFSSRASIGNSPIDQVEVSSTQNETALEIEMRSLPPTDHGREAYLVLAGCTIIQAPVWGYSLSFGVFQEFYTTHHNVVGSPGAIATVGSTLNGLMYFMMPLTFTLLTRYPRLRPYCGPAGLFITVASLILSSYAKEVWQLIASQGVLCAIGSGLLFSPTTLYLDEWFISRKGMAYGTIWAGKATAGVVFPFLMSALLSKYGAKTTLQAWATALVIITSPLLFFLKPRIPVSGAVARKVISWKFLKSEMFWMLQAGNVVQSFGYILPNTYLASYAHTMGLPAITGAVITAVFSLSSAPGGLLLGMLSDRLKPTTVILISSLGSTVAVFALWGMARHIALLVMFAVVYGFFAGGFSSTYPGVLREIKREDEGVDTGLLMGMLLGGRGVGFLAGGPASGALLKSAWSALEGMGHLGYSTQYGPVIVCTGATALFGGWGWMWKTLRRW</sequence>
<feature type="transmembrane region" description="Helical" evidence="3">
    <location>
        <begin position="428"/>
        <end position="448"/>
    </location>
</feature>
<dbReference type="PANTHER" id="PTHR11360">
    <property type="entry name" value="MONOCARBOXYLATE TRANSPORTER"/>
    <property type="match status" value="1"/>
</dbReference>
<accession>A0A8H8TW39</accession>
<evidence type="ECO:0000256" key="2">
    <source>
        <dbReference type="ARBA" id="ARBA00006727"/>
    </source>
</evidence>
<dbReference type="PANTHER" id="PTHR11360:SF287">
    <property type="entry name" value="MFS MONOCARBOXYLATE TRANSPORTER"/>
    <property type="match status" value="1"/>
</dbReference>
<dbReference type="Pfam" id="PF07690">
    <property type="entry name" value="MFS_1"/>
    <property type="match status" value="1"/>
</dbReference>
<feature type="transmembrane region" description="Helical" evidence="3">
    <location>
        <begin position="185"/>
        <end position="206"/>
    </location>
</feature>